<evidence type="ECO:0000313" key="3">
    <source>
        <dbReference type="EMBL" id="CAI8029633.1"/>
    </source>
</evidence>
<gene>
    <name evidence="3" type="ORF">GBAR_LOCUS16818</name>
</gene>
<dbReference type="AlphaFoldDB" id="A0AA35WQ25"/>
<keyword evidence="4" id="KW-1185">Reference proteome</keyword>
<dbReference type="Proteomes" id="UP001174909">
    <property type="component" value="Unassembled WGS sequence"/>
</dbReference>
<dbReference type="EMBL" id="CASHTH010002424">
    <property type="protein sequence ID" value="CAI8029633.1"/>
    <property type="molecule type" value="Genomic_DNA"/>
</dbReference>
<feature type="non-terminal residue" evidence="3">
    <location>
        <position position="69"/>
    </location>
</feature>
<protein>
    <submittedName>
        <fullName evidence="3">Uncharacterized protein</fullName>
    </submittedName>
</protein>
<proteinExistence type="predicted"/>
<keyword evidence="2" id="KW-0472">Membrane</keyword>
<accession>A0AA35WQ25</accession>
<evidence type="ECO:0000256" key="2">
    <source>
        <dbReference type="SAM" id="Phobius"/>
    </source>
</evidence>
<reference evidence="3" key="1">
    <citation type="submission" date="2023-03" db="EMBL/GenBank/DDBJ databases">
        <authorList>
            <person name="Steffen K."/>
            <person name="Cardenas P."/>
        </authorList>
    </citation>
    <scope>NUCLEOTIDE SEQUENCE</scope>
</reference>
<sequence length="69" mass="6944">STSRPNLASGTSTSRPNLTSTSRPNLEIASSITTDGPTVHSSQTEVVVIGVLGGVLVVLLLVAVICVAV</sequence>
<feature type="region of interest" description="Disordered" evidence="1">
    <location>
        <begin position="1"/>
        <end position="38"/>
    </location>
</feature>
<comment type="caution">
    <text evidence="3">The sequence shown here is derived from an EMBL/GenBank/DDBJ whole genome shotgun (WGS) entry which is preliminary data.</text>
</comment>
<evidence type="ECO:0000256" key="1">
    <source>
        <dbReference type="SAM" id="MobiDB-lite"/>
    </source>
</evidence>
<feature type="transmembrane region" description="Helical" evidence="2">
    <location>
        <begin position="46"/>
        <end position="68"/>
    </location>
</feature>
<name>A0AA35WQ25_GEOBA</name>
<organism evidence="3 4">
    <name type="scientific">Geodia barretti</name>
    <name type="common">Barrett's horny sponge</name>
    <dbReference type="NCBI Taxonomy" id="519541"/>
    <lineage>
        <taxon>Eukaryota</taxon>
        <taxon>Metazoa</taxon>
        <taxon>Porifera</taxon>
        <taxon>Demospongiae</taxon>
        <taxon>Heteroscleromorpha</taxon>
        <taxon>Tetractinellida</taxon>
        <taxon>Astrophorina</taxon>
        <taxon>Geodiidae</taxon>
        <taxon>Geodia</taxon>
    </lineage>
</organism>
<keyword evidence="2" id="KW-0812">Transmembrane</keyword>
<evidence type="ECO:0000313" key="4">
    <source>
        <dbReference type="Proteomes" id="UP001174909"/>
    </source>
</evidence>
<keyword evidence="2" id="KW-1133">Transmembrane helix</keyword>
<feature type="non-terminal residue" evidence="3">
    <location>
        <position position="1"/>
    </location>
</feature>